<evidence type="ECO:0000313" key="3">
    <source>
        <dbReference type="EMBL" id="AWB19663.1"/>
    </source>
</evidence>
<dbReference type="AlphaFoldDB" id="A0A2R4WDQ0"/>
<dbReference type="InterPro" id="IPR010621">
    <property type="entry name" value="DUF1214"/>
</dbReference>
<reference evidence="3 4" key="1">
    <citation type="submission" date="2018-04" db="EMBL/GenBank/DDBJ databases">
        <title>Methylobacterium sp. PR1016A genome.</title>
        <authorList>
            <person name="Park W."/>
        </authorList>
    </citation>
    <scope>NUCLEOTIDE SEQUENCE [LARGE SCALE GENOMIC DNA]</scope>
    <source>
        <strain evidence="3 4">PR1016A</strain>
    </source>
</reference>
<dbReference type="EMBL" id="CP028843">
    <property type="protein sequence ID" value="AWB19663.1"/>
    <property type="molecule type" value="Genomic_DNA"/>
</dbReference>
<keyword evidence="1" id="KW-0472">Membrane</keyword>
<dbReference type="SUPFAM" id="SSF160935">
    <property type="entry name" value="VPA0735-like"/>
    <property type="match status" value="1"/>
</dbReference>
<evidence type="ECO:0000259" key="2">
    <source>
        <dbReference type="Pfam" id="PF06742"/>
    </source>
</evidence>
<gene>
    <name evidence="3" type="ORF">DA075_00865</name>
</gene>
<feature type="transmembrane region" description="Helical" evidence="1">
    <location>
        <begin position="35"/>
        <end position="54"/>
    </location>
</feature>
<evidence type="ECO:0000256" key="1">
    <source>
        <dbReference type="SAM" id="Phobius"/>
    </source>
</evidence>
<feature type="domain" description="DUF1214" evidence="2">
    <location>
        <begin position="106"/>
        <end position="221"/>
    </location>
</feature>
<keyword evidence="1" id="KW-1133">Transmembrane helix</keyword>
<dbReference type="PANTHER" id="PTHR36509:SF2">
    <property type="entry name" value="BLL3101 PROTEIN"/>
    <property type="match status" value="1"/>
</dbReference>
<dbReference type="KEGG" id="mee:DA075_00865"/>
<sequence length="244" mass="25953">MLTEKIALPAAGRAASPGHRLPPRLLRGALRLRRVGTVGLVLYTLALGVGLGLASANWATRGRYPFGGVALNAWTAWPKIGSRDADPYVRAIHARTGEIPLALGEGLLLTALTDDAGRRLDPSCRYRVAGATPPARAWTLSVERRGHAKEVAKQGADQAVKHAAPAGAMPPPRTGFTSTEVLRDRDGRFSVIVSPTVQPGNWLPIPEGEGSIRLVLRLYDTPVAASTGVLEREGVPSITREDCL</sequence>
<keyword evidence="1" id="KW-0812">Transmembrane</keyword>
<protein>
    <submittedName>
        <fullName evidence="3">DUF1214 domain-containing protein</fullName>
    </submittedName>
</protein>
<dbReference type="Gene3D" id="2.60.120.600">
    <property type="entry name" value="Domain of unknown function DUF1214, C-terminal domain"/>
    <property type="match status" value="1"/>
</dbReference>
<dbReference type="InterPro" id="IPR012038">
    <property type="entry name" value="UCP009471"/>
</dbReference>
<dbReference type="PANTHER" id="PTHR36509">
    <property type="entry name" value="BLL3101 PROTEIN"/>
    <property type="match status" value="1"/>
</dbReference>
<dbReference type="InterPro" id="IPR037049">
    <property type="entry name" value="DUF1214_C_sf"/>
</dbReference>
<keyword evidence="4" id="KW-1185">Reference proteome</keyword>
<organism evidence="3 4">
    <name type="scientific">Methylobacterium currus</name>
    <dbReference type="NCBI Taxonomy" id="2051553"/>
    <lineage>
        <taxon>Bacteria</taxon>
        <taxon>Pseudomonadati</taxon>
        <taxon>Pseudomonadota</taxon>
        <taxon>Alphaproteobacteria</taxon>
        <taxon>Hyphomicrobiales</taxon>
        <taxon>Methylobacteriaceae</taxon>
        <taxon>Methylobacterium</taxon>
    </lineage>
</organism>
<accession>A0A2R4WDQ0</accession>
<dbReference type="Pfam" id="PF06742">
    <property type="entry name" value="DUF1214"/>
    <property type="match status" value="1"/>
</dbReference>
<dbReference type="PIRSF" id="PIRSF009471">
    <property type="entry name" value="UCP009471"/>
    <property type="match status" value="1"/>
</dbReference>
<evidence type="ECO:0000313" key="4">
    <source>
        <dbReference type="Proteomes" id="UP000244755"/>
    </source>
</evidence>
<dbReference type="Proteomes" id="UP000244755">
    <property type="component" value="Chromosome 1"/>
</dbReference>
<proteinExistence type="predicted"/>
<name>A0A2R4WDQ0_9HYPH</name>
<dbReference type="RefSeq" id="WP_099951588.1">
    <property type="nucleotide sequence ID" value="NZ_CP028843.1"/>
</dbReference>
<dbReference type="OrthoDB" id="7837485at2"/>